<dbReference type="CDD" id="cd06259">
    <property type="entry name" value="YdcF-like"/>
    <property type="match status" value="1"/>
</dbReference>
<reference evidence="2" key="1">
    <citation type="journal article" date="2021" name="Mol. Plant Pathol.">
        <title>A 20-kb lineage-specific genomic region tames virulence in pathogenic amphidiploid Verticillium longisporum.</title>
        <authorList>
            <person name="Harting R."/>
            <person name="Starke J."/>
            <person name="Kusch H."/>
            <person name="Poggeler S."/>
            <person name="Maurus I."/>
            <person name="Schluter R."/>
            <person name="Landesfeind M."/>
            <person name="Bulla I."/>
            <person name="Nowrousian M."/>
            <person name="de Jonge R."/>
            <person name="Stahlhut G."/>
            <person name="Hoff K.J."/>
            <person name="Asshauer K.P."/>
            <person name="Thurmer A."/>
            <person name="Stanke M."/>
            <person name="Daniel R."/>
            <person name="Morgenstern B."/>
            <person name="Thomma B.P.H.J."/>
            <person name="Kronstad J.W."/>
            <person name="Braus-Stromeyer S.A."/>
            <person name="Braus G.H."/>
        </authorList>
    </citation>
    <scope>NUCLEOTIDE SEQUENCE</scope>
    <source>
        <strain evidence="2">Vl32</strain>
    </source>
</reference>
<accession>A0A8I3A1B0</accession>
<evidence type="ECO:0000313" key="2">
    <source>
        <dbReference type="EMBL" id="KAG7142263.1"/>
    </source>
</evidence>
<name>A0A8I3A1B0_VERLO</name>
<dbReference type="OrthoDB" id="17725at2759"/>
<dbReference type="Pfam" id="PF02698">
    <property type="entry name" value="DUF218"/>
    <property type="match status" value="1"/>
</dbReference>
<dbReference type="InterPro" id="IPR014729">
    <property type="entry name" value="Rossmann-like_a/b/a_fold"/>
</dbReference>
<evidence type="ECO:0000313" key="3">
    <source>
        <dbReference type="Proteomes" id="UP000689129"/>
    </source>
</evidence>
<dbReference type="InterPro" id="IPR051599">
    <property type="entry name" value="Cell_Envelope_Assoc"/>
</dbReference>
<proteinExistence type="predicted"/>
<dbReference type="PANTHER" id="PTHR30336:SF20">
    <property type="entry name" value="DUF218 DOMAIN-CONTAINING PROTEIN"/>
    <property type="match status" value="1"/>
</dbReference>
<feature type="domain" description="DUF218" evidence="1">
    <location>
        <begin position="132"/>
        <end position="214"/>
    </location>
</feature>
<evidence type="ECO:0000259" key="1">
    <source>
        <dbReference type="Pfam" id="PF02698"/>
    </source>
</evidence>
<dbReference type="GO" id="GO:0005886">
    <property type="term" value="C:plasma membrane"/>
    <property type="evidence" value="ECO:0007669"/>
    <property type="project" value="TreeGrafter"/>
</dbReference>
<organism evidence="2 3">
    <name type="scientific">Verticillium longisporum</name>
    <name type="common">Verticillium dahliae var. longisporum</name>
    <dbReference type="NCBI Taxonomy" id="100787"/>
    <lineage>
        <taxon>Eukaryota</taxon>
        <taxon>Fungi</taxon>
        <taxon>Dikarya</taxon>
        <taxon>Ascomycota</taxon>
        <taxon>Pezizomycotina</taxon>
        <taxon>Sordariomycetes</taxon>
        <taxon>Hypocreomycetidae</taxon>
        <taxon>Glomerellales</taxon>
        <taxon>Plectosphaerellaceae</taxon>
        <taxon>Verticillium</taxon>
    </lineage>
</organism>
<dbReference type="Gene3D" id="1.10.3620.10">
    <property type="entry name" value="YdcF like domain"/>
    <property type="match status" value="1"/>
</dbReference>
<sequence>MSLPTLRAINTLSSFLPLEQLRDAAATNHHFDVIVLCGSAILSLGEDVFSALSGADPVLKQRNLILVICGGIGHSTSLMYAAVRRHLRYHVLADELDSRPPEARVLQMIAERWFGLLTKTPDDGDLAVPQEAFAPTIIIEDKSTNCGANALETKALLGARGFTSPRSIVVVQDATMSRRTAACFEKVYEGIGKEGPVVVAWPTFVPVVTLSHASFEPSNSVDDGAAHFEFDEAGPTGVRKAGLWDMRRFLDLLVGEIPRLRDDENGYGPRGKGFIRHVDVPVEVEEAWTT</sequence>
<dbReference type="InterPro" id="IPR003848">
    <property type="entry name" value="DUF218"/>
</dbReference>
<protein>
    <submittedName>
        <fullName evidence="2">Protein YdcF like protein</fullName>
    </submittedName>
</protein>
<dbReference type="Gene3D" id="3.40.50.620">
    <property type="entry name" value="HUPs"/>
    <property type="match status" value="1"/>
</dbReference>
<dbReference type="Proteomes" id="UP000689129">
    <property type="component" value="Unassembled WGS sequence"/>
</dbReference>
<dbReference type="EMBL" id="JAEMWZ010000020">
    <property type="protein sequence ID" value="KAG7142263.1"/>
    <property type="molecule type" value="Genomic_DNA"/>
</dbReference>
<comment type="caution">
    <text evidence="2">The sequence shown here is derived from an EMBL/GenBank/DDBJ whole genome shotgun (WGS) entry which is preliminary data.</text>
</comment>
<dbReference type="PANTHER" id="PTHR30336">
    <property type="entry name" value="INNER MEMBRANE PROTEIN, PROBABLE PERMEASE"/>
    <property type="match status" value="1"/>
</dbReference>
<gene>
    <name evidence="2" type="ORF">HYQ45_001335</name>
</gene>
<dbReference type="AlphaFoldDB" id="A0A8I3A1B0"/>